<name>A0A507AP99_9PEZI</name>
<sequence>MSFQSVSRLGLPALVFTAAAQGIAIPSPPTWPSGQCTDKSLTIPSWVIADYKVSASGTVTFGITNRAADSHGTVTCAKSQPCTVAGNSQLAAAVSEGSSGPVVTIEESWTCNDREKALTFNATGSATVFSLEKSSSGDASSPITYLTYATLSEPVPLTPVQPSPPPGYSLPTCADVSKSPALFTVTDISFKNVTRTQCKTWYGTIFCLDPRPPTEVVYAGLYLNLTVRNEAIQHTLSCDLTMPNATAPDVVTPVRCTGGNFNEIALDISMAGTQPEITIAVDEMWYCLENPNQNTKPTAILATGAAPITLSCISKPGIFGTPDDVITTCSQQSGGPLGIKGKLKEKKEQPAYSLVTAPPTSGGCLVTSLVKPEWKITNPSFSTNFAKSTTNQSLWELGVKLGTPRFEHWFYVFAGENKYPGTDDPDTWYRCEWSIPGGWLPWDCKVQYNYHTTTLGLDVIWGCEEKDPAHPLFFHSTGSIVMPHDQSWYCGNSNPNRTTCAYQGLWEKTFPVPHITVGLTNVEPPKPW</sequence>
<dbReference type="AlphaFoldDB" id="A0A507AP99"/>
<organism evidence="2 3">
    <name type="scientific">Thyridium curvatum</name>
    <dbReference type="NCBI Taxonomy" id="1093900"/>
    <lineage>
        <taxon>Eukaryota</taxon>
        <taxon>Fungi</taxon>
        <taxon>Dikarya</taxon>
        <taxon>Ascomycota</taxon>
        <taxon>Pezizomycotina</taxon>
        <taxon>Sordariomycetes</taxon>
        <taxon>Sordariomycetidae</taxon>
        <taxon>Thyridiales</taxon>
        <taxon>Thyridiaceae</taxon>
        <taxon>Thyridium</taxon>
    </lineage>
</organism>
<keyword evidence="3" id="KW-1185">Reference proteome</keyword>
<evidence type="ECO:0000313" key="3">
    <source>
        <dbReference type="Proteomes" id="UP000319257"/>
    </source>
</evidence>
<dbReference type="InParanoid" id="A0A507AP99"/>
<evidence type="ECO:0000256" key="1">
    <source>
        <dbReference type="SAM" id="SignalP"/>
    </source>
</evidence>
<proteinExistence type="predicted"/>
<feature type="signal peptide" evidence="1">
    <location>
        <begin position="1"/>
        <end position="22"/>
    </location>
</feature>
<keyword evidence="1" id="KW-0732">Signal</keyword>
<evidence type="ECO:0000313" key="2">
    <source>
        <dbReference type="EMBL" id="TPX12715.1"/>
    </source>
</evidence>
<gene>
    <name evidence="2" type="ORF">E0L32_000892</name>
</gene>
<dbReference type="GeneID" id="41968339"/>
<dbReference type="RefSeq" id="XP_030994426.1">
    <property type="nucleotide sequence ID" value="XM_031143834.1"/>
</dbReference>
<dbReference type="OrthoDB" id="3727384at2759"/>
<comment type="caution">
    <text evidence="2">The sequence shown here is derived from an EMBL/GenBank/DDBJ whole genome shotgun (WGS) entry which is preliminary data.</text>
</comment>
<dbReference type="EMBL" id="SKBQ01000003">
    <property type="protein sequence ID" value="TPX12715.1"/>
    <property type="molecule type" value="Genomic_DNA"/>
</dbReference>
<accession>A0A507AP99</accession>
<feature type="chain" id="PRO_5021315891" evidence="1">
    <location>
        <begin position="23"/>
        <end position="528"/>
    </location>
</feature>
<reference evidence="2 3" key="1">
    <citation type="submission" date="2019-06" db="EMBL/GenBank/DDBJ databases">
        <title>Draft genome sequence of the filamentous fungus Phialemoniopsis curvata isolated from diesel fuel.</title>
        <authorList>
            <person name="Varaljay V.A."/>
            <person name="Lyon W.J."/>
            <person name="Crouch A.L."/>
            <person name="Drake C.E."/>
            <person name="Hollomon J.M."/>
            <person name="Nadeau L.J."/>
            <person name="Nunn H.S."/>
            <person name="Stevenson B.S."/>
            <person name="Bojanowski C.L."/>
            <person name="Crookes-Goodson W.J."/>
        </authorList>
    </citation>
    <scope>NUCLEOTIDE SEQUENCE [LARGE SCALE GENOMIC DNA]</scope>
    <source>
        <strain evidence="2 3">D216</strain>
    </source>
</reference>
<dbReference type="Proteomes" id="UP000319257">
    <property type="component" value="Unassembled WGS sequence"/>
</dbReference>
<protein>
    <submittedName>
        <fullName evidence="2">Uncharacterized protein</fullName>
    </submittedName>
</protein>